<evidence type="ECO:0000256" key="1">
    <source>
        <dbReference type="SAM" id="MobiDB-lite"/>
    </source>
</evidence>
<accession>A0A9P8HZA4</accession>
<keyword evidence="3" id="KW-1185">Reference proteome</keyword>
<comment type="caution">
    <text evidence="2">The sequence shown here is derived from an EMBL/GenBank/DDBJ whole genome shotgun (WGS) entry which is preliminary data.</text>
</comment>
<proteinExistence type="predicted"/>
<dbReference type="Proteomes" id="UP000698800">
    <property type="component" value="Unassembled WGS sequence"/>
</dbReference>
<name>A0A9P8HZA4_9PEZI</name>
<dbReference type="EMBL" id="JAGHQL010000264">
    <property type="protein sequence ID" value="KAH0534170.1"/>
    <property type="molecule type" value="Genomic_DNA"/>
</dbReference>
<sequence>MIVQPDRRSKSYLSTIESWRLDLPSLLPVYGATDPDPPAQMTMREYRGYYLKKQNKFLKRITRENDMGIEDTITIPRSVDMTEIRGTNQEVAAAIDELYANDGRFFDPEMSYPPSMIDRFGKDYALNAQGIYYYDFYLPELVTCDRKVWVPTFKGIDWEEPGEAYRRQRAQVLAKHNIDNETRKKSEYAWEADAWSDVFSDMRNDPCLEIDKHEYSAKLAKTDPGMCTLTGESIVTKRTPDAVFGLTTFSKRESDLPVWADELRRDRLEKLLLYRKCGLLVDPKWGETDLVFPFAVYEAKGWSGDCREARRQACLAGATYLDMLNDLCRTPGPVGLTKPYQTATSHRYQVFALTSFSAHWHLLVGHRRPRQAEEHAGMKGMSKTVFQRIWSGRVIDEKSAWELLSLVDQIHLWAITDFRTFVLEHLRPWLGFCEENFLLDWDSDYDSGRQRKSRRTYSESRDLLLPRWVDFLSDSLQQKAQVRAREILAKALEEHRLRKGKGKAKRPDGSGFVCMANECSRSQETAFDSDEAFLGHLQSFHDYPKRDLAGIKRRLDQAEERRSSGIPASFIGDDPGPSKRVKMI</sequence>
<dbReference type="AlphaFoldDB" id="A0A9P8HZA4"/>
<evidence type="ECO:0000313" key="2">
    <source>
        <dbReference type="EMBL" id="KAH0534170.1"/>
    </source>
</evidence>
<gene>
    <name evidence="2" type="ORF">FGG08_007239</name>
</gene>
<evidence type="ECO:0000313" key="3">
    <source>
        <dbReference type="Proteomes" id="UP000698800"/>
    </source>
</evidence>
<reference evidence="2" key="1">
    <citation type="submission" date="2021-03" db="EMBL/GenBank/DDBJ databases">
        <title>Comparative genomics and phylogenomic investigation of the class Geoglossomycetes provide insights into ecological specialization and systematics.</title>
        <authorList>
            <person name="Melie T."/>
            <person name="Pirro S."/>
            <person name="Miller A.N."/>
            <person name="Quandt A."/>
        </authorList>
    </citation>
    <scope>NUCLEOTIDE SEQUENCE</scope>
    <source>
        <strain evidence="2">GBOQ0MN5Z8</strain>
    </source>
</reference>
<dbReference type="OrthoDB" id="191139at2759"/>
<organism evidence="2 3">
    <name type="scientific">Glutinoglossum americanum</name>
    <dbReference type="NCBI Taxonomy" id="1670608"/>
    <lineage>
        <taxon>Eukaryota</taxon>
        <taxon>Fungi</taxon>
        <taxon>Dikarya</taxon>
        <taxon>Ascomycota</taxon>
        <taxon>Pezizomycotina</taxon>
        <taxon>Geoglossomycetes</taxon>
        <taxon>Geoglossales</taxon>
        <taxon>Geoglossaceae</taxon>
        <taxon>Glutinoglossum</taxon>
    </lineage>
</organism>
<feature type="region of interest" description="Disordered" evidence="1">
    <location>
        <begin position="559"/>
        <end position="584"/>
    </location>
</feature>
<protein>
    <submittedName>
        <fullName evidence="2">Uncharacterized protein</fullName>
    </submittedName>
</protein>